<keyword evidence="2" id="KW-1185">Reference proteome</keyword>
<organism evidence="1 2">
    <name type="scientific">Laribacter hongkongensis (strain HLHK9)</name>
    <dbReference type="NCBI Taxonomy" id="557598"/>
    <lineage>
        <taxon>Bacteria</taxon>
        <taxon>Pseudomonadati</taxon>
        <taxon>Pseudomonadota</taxon>
        <taxon>Betaproteobacteria</taxon>
        <taxon>Neisseriales</taxon>
        <taxon>Aquaspirillaceae</taxon>
        <taxon>Laribacter</taxon>
    </lineage>
</organism>
<accession>C1D8I4</accession>
<dbReference type="AlphaFoldDB" id="C1D8I4"/>
<evidence type="ECO:0000313" key="2">
    <source>
        <dbReference type="Proteomes" id="UP000002010"/>
    </source>
</evidence>
<dbReference type="Proteomes" id="UP000002010">
    <property type="component" value="Chromosome"/>
</dbReference>
<dbReference type="HOGENOM" id="CLU_1978726_0_0_4"/>
<proteinExistence type="predicted"/>
<protein>
    <submittedName>
        <fullName evidence="1">Uncharacterized protein</fullName>
    </submittedName>
</protein>
<sequence>MNPKPSCIATASPSAVKRISLLITRLRYALAQRRVVRLGVQKFRVATDAEREKRAIRDAAEAYCRQIDRDSRVLFEQLSYELDEAYRYRQVLKEQLGMSAPVQLHEISTGEAIANAVMSRRQGQPS</sequence>
<dbReference type="KEGG" id="lhk:LHK_01790"/>
<name>C1D8I4_LARHH</name>
<dbReference type="STRING" id="557598.LHK_01790"/>
<dbReference type="EMBL" id="CP001154">
    <property type="protein sequence ID" value="ACO74774.1"/>
    <property type="molecule type" value="Genomic_DNA"/>
</dbReference>
<reference evidence="1 2" key="1">
    <citation type="journal article" date="2009" name="PLoS Genet.">
        <title>The complete genome and proteome of Laribacter hongkongensis reveal potential mechanisms for adaptations to different temperatures and habitats.</title>
        <authorList>
            <person name="Woo P.C."/>
            <person name="Lau S.K."/>
            <person name="Tse H."/>
            <person name="Teng J.L."/>
            <person name="Curreem S.O."/>
            <person name="Tsang A.K."/>
            <person name="Fan R.Y."/>
            <person name="Wong G.K."/>
            <person name="Huang Y."/>
            <person name="Loman N.J."/>
            <person name="Snyder L.A."/>
            <person name="Cai J.J."/>
            <person name="Huang J.D."/>
            <person name="Mak W."/>
            <person name="Pallen M.J."/>
            <person name="Lok S."/>
            <person name="Yuen K.Y."/>
        </authorList>
    </citation>
    <scope>NUCLEOTIDE SEQUENCE [LARGE SCALE GENOMIC DNA]</scope>
    <source>
        <strain evidence="1 2">HLHK9</strain>
    </source>
</reference>
<gene>
    <name evidence="1" type="ordered locus">LHK_01790</name>
</gene>
<evidence type="ECO:0000313" key="1">
    <source>
        <dbReference type="EMBL" id="ACO74774.1"/>
    </source>
</evidence>